<keyword evidence="4" id="KW-1185">Reference proteome</keyword>
<dbReference type="OrthoDB" id="5522021at2"/>
<reference evidence="4" key="1">
    <citation type="submission" date="2018-09" db="EMBL/GenBank/DDBJ databases">
        <authorList>
            <person name="Livingstone P.G."/>
            <person name="Whitworth D.E."/>
        </authorList>
    </citation>
    <scope>NUCLEOTIDE SEQUENCE [LARGE SCALE GENOMIC DNA]</scope>
    <source>
        <strain evidence="4">CA054A</strain>
    </source>
</reference>
<dbReference type="Pfam" id="PF00535">
    <property type="entry name" value="Glycos_transf_2"/>
    <property type="match status" value="1"/>
</dbReference>
<dbReference type="PANTHER" id="PTHR43630">
    <property type="entry name" value="POLY-BETA-1,6-N-ACETYL-D-GLUCOSAMINE SYNTHASE"/>
    <property type="match status" value="1"/>
</dbReference>
<dbReference type="RefSeq" id="WP_120544967.1">
    <property type="nucleotide sequence ID" value="NZ_RAVZ01000376.1"/>
</dbReference>
<dbReference type="Gene3D" id="3.90.550.10">
    <property type="entry name" value="Spore Coat Polysaccharide Biosynthesis Protein SpsA, Chain A"/>
    <property type="match status" value="1"/>
</dbReference>
<sequence length="275" mass="31418">MRLAGFVIHGNNQDTLPRCLEGLLSVCDEVVALDSLSTDGSTEIARRMGARSVSMAWAGYGAARAAAIAALEPSDYVFFLDSDEYLGAEAIQAIRTWKESQPQEVVYRLPRHDWAEVDGHRFLYRTEWRARLIRREVAVWRPEMIVHEALPRMRAGRLQAPIEHRFATSLSLRSAKEHRYALLWAVMALAEGRRSKPALLQRPAHLIRDGLLHGALWRGGWTALKLAWVVAGYHAAKYRYLRDLRQGRHPELVQAFQERRYGELFQRVQTVDLAP</sequence>
<dbReference type="Proteomes" id="UP000268094">
    <property type="component" value="Unassembled WGS sequence"/>
</dbReference>
<organism evidence="3 4">
    <name type="scientific">Corallococcus terminator</name>
    <dbReference type="NCBI Taxonomy" id="2316733"/>
    <lineage>
        <taxon>Bacteria</taxon>
        <taxon>Pseudomonadati</taxon>
        <taxon>Myxococcota</taxon>
        <taxon>Myxococcia</taxon>
        <taxon>Myxococcales</taxon>
        <taxon>Cystobacterineae</taxon>
        <taxon>Myxococcaceae</taxon>
        <taxon>Corallococcus</taxon>
    </lineage>
</organism>
<name>A0A3A8HTS8_9BACT</name>
<evidence type="ECO:0000313" key="3">
    <source>
        <dbReference type="EMBL" id="RKG74265.1"/>
    </source>
</evidence>
<dbReference type="AlphaFoldDB" id="A0A3A8HTS8"/>
<dbReference type="SUPFAM" id="SSF53448">
    <property type="entry name" value="Nucleotide-diphospho-sugar transferases"/>
    <property type="match status" value="1"/>
</dbReference>
<keyword evidence="3" id="KW-0808">Transferase</keyword>
<feature type="domain" description="Glycosyltransferase 2-like" evidence="2">
    <location>
        <begin position="11"/>
        <end position="121"/>
    </location>
</feature>
<dbReference type="GO" id="GO:0016740">
    <property type="term" value="F:transferase activity"/>
    <property type="evidence" value="ECO:0007669"/>
    <property type="project" value="UniProtKB-KW"/>
</dbReference>
<protein>
    <submittedName>
        <fullName evidence="3">Glycosyltransferase</fullName>
    </submittedName>
</protein>
<dbReference type="InterPro" id="IPR001173">
    <property type="entry name" value="Glyco_trans_2-like"/>
</dbReference>
<gene>
    <name evidence="3" type="ORF">D7V88_35150</name>
</gene>
<dbReference type="EMBL" id="RAVZ01000376">
    <property type="protein sequence ID" value="RKG74265.1"/>
    <property type="molecule type" value="Genomic_DNA"/>
</dbReference>
<dbReference type="InterPro" id="IPR029044">
    <property type="entry name" value="Nucleotide-diphossugar_trans"/>
</dbReference>
<comment type="caution">
    <text evidence="3">The sequence shown here is derived from an EMBL/GenBank/DDBJ whole genome shotgun (WGS) entry which is preliminary data.</text>
</comment>
<proteinExistence type="inferred from homology"/>
<evidence type="ECO:0000313" key="4">
    <source>
        <dbReference type="Proteomes" id="UP000268094"/>
    </source>
</evidence>
<evidence type="ECO:0000259" key="2">
    <source>
        <dbReference type="Pfam" id="PF00535"/>
    </source>
</evidence>
<accession>A0A3A8HTS8</accession>
<dbReference type="PANTHER" id="PTHR43630:SF2">
    <property type="entry name" value="GLYCOSYLTRANSFERASE"/>
    <property type="match status" value="1"/>
</dbReference>
<evidence type="ECO:0000256" key="1">
    <source>
        <dbReference type="ARBA" id="ARBA00038494"/>
    </source>
</evidence>
<comment type="similarity">
    <text evidence="1">Belongs to the glycosyltransferase 2 family. WaaE/KdtX subfamily.</text>
</comment>